<evidence type="ECO:0008006" key="3">
    <source>
        <dbReference type="Google" id="ProtNLM"/>
    </source>
</evidence>
<dbReference type="Gene3D" id="3.30.2310.20">
    <property type="entry name" value="RelE-like"/>
    <property type="match status" value="1"/>
</dbReference>
<dbReference type="InterPro" id="IPR035093">
    <property type="entry name" value="RelE/ParE_toxin_dom_sf"/>
</dbReference>
<dbReference type="EMBL" id="MHPA01000010">
    <property type="protein sequence ID" value="OGZ73604.1"/>
    <property type="molecule type" value="Genomic_DNA"/>
</dbReference>
<reference evidence="1 2" key="1">
    <citation type="journal article" date="2016" name="Nat. Commun.">
        <title>Thousands of microbial genomes shed light on interconnected biogeochemical processes in an aquifer system.</title>
        <authorList>
            <person name="Anantharaman K."/>
            <person name="Brown C.T."/>
            <person name="Hug L.A."/>
            <person name="Sharon I."/>
            <person name="Castelle C.J."/>
            <person name="Probst A.J."/>
            <person name="Thomas B.C."/>
            <person name="Singh A."/>
            <person name="Wilkins M.J."/>
            <person name="Karaoz U."/>
            <person name="Brodie E.L."/>
            <person name="Williams K.H."/>
            <person name="Hubbard S.S."/>
            <person name="Banfield J.F."/>
        </authorList>
    </citation>
    <scope>NUCLEOTIDE SEQUENCE [LARGE SCALE GENOMIC DNA]</scope>
</reference>
<comment type="caution">
    <text evidence="1">The sequence shown here is derived from an EMBL/GenBank/DDBJ whole genome shotgun (WGS) entry which is preliminary data.</text>
</comment>
<dbReference type="Pfam" id="PF05015">
    <property type="entry name" value="HigB-like_toxin"/>
    <property type="match status" value="1"/>
</dbReference>
<dbReference type="SUPFAM" id="SSF143011">
    <property type="entry name" value="RelE-like"/>
    <property type="match status" value="1"/>
</dbReference>
<accession>A0A1G2IFW3</accession>
<name>A0A1G2IFW3_9BACT</name>
<dbReference type="Proteomes" id="UP000176774">
    <property type="component" value="Unassembled WGS sequence"/>
</dbReference>
<dbReference type="AlphaFoldDB" id="A0A1G2IFW3"/>
<evidence type="ECO:0000313" key="2">
    <source>
        <dbReference type="Proteomes" id="UP000176774"/>
    </source>
</evidence>
<protein>
    <recommendedName>
        <fullName evidence="3">Toxin YoeB</fullName>
    </recommendedName>
</protein>
<proteinExistence type="predicted"/>
<evidence type="ECO:0000313" key="1">
    <source>
        <dbReference type="EMBL" id="OGZ73604.1"/>
    </source>
</evidence>
<organism evidence="1 2">
    <name type="scientific">Candidatus Staskawiczbacteria bacterium RIFCSPLOWO2_01_FULL_38_12b</name>
    <dbReference type="NCBI Taxonomy" id="1802214"/>
    <lineage>
        <taxon>Bacteria</taxon>
        <taxon>Candidatus Staskawicziibacteriota</taxon>
    </lineage>
</organism>
<gene>
    <name evidence="1" type="ORF">A2908_00720</name>
</gene>
<dbReference type="InterPro" id="IPR007711">
    <property type="entry name" value="HigB-1"/>
</dbReference>
<sequence length="86" mass="10372">MKVVLRKSFLKEASNLPLKIKELLLRKTDIFRINQNDTRLHVKKLSGKLEGFYSLRLTREYRIIYCFENKDKAIFIDIGHRKDIYK</sequence>